<accession>A0A9P8M5N4</accession>
<gene>
    <name evidence="2" type="ORF">MHUMG1_08069</name>
</gene>
<evidence type="ECO:0000256" key="1">
    <source>
        <dbReference type="SAM" id="MobiDB-lite"/>
    </source>
</evidence>
<dbReference type="Proteomes" id="UP000764110">
    <property type="component" value="Unassembled WGS sequence"/>
</dbReference>
<dbReference type="EMBL" id="JACEFI010000017">
    <property type="protein sequence ID" value="KAH0594230.1"/>
    <property type="molecule type" value="Genomic_DNA"/>
</dbReference>
<keyword evidence="3" id="KW-1185">Reference proteome</keyword>
<dbReference type="SUPFAM" id="SSF54637">
    <property type="entry name" value="Thioesterase/thiol ester dehydrase-isomerase"/>
    <property type="match status" value="1"/>
</dbReference>
<feature type="compositionally biased region" description="Basic and acidic residues" evidence="1">
    <location>
        <begin position="286"/>
        <end position="298"/>
    </location>
</feature>
<evidence type="ECO:0000313" key="2">
    <source>
        <dbReference type="EMBL" id="KAH0594230.1"/>
    </source>
</evidence>
<name>A0A9P8M5N4_9HYPO</name>
<protein>
    <submittedName>
        <fullName evidence="2">Uncharacterized protein</fullName>
    </submittedName>
</protein>
<comment type="caution">
    <text evidence="2">The sequence shown here is derived from an EMBL/GenBank/DDBJ whole genome shotgun (WGS) entry which is preliminary data.</text>
</comment>
<organism evidence="2 3">
    <name type="scientific">Metarhizium humberi</name>
    <dbReference type="NCBI Taxonomy" id="2596975"/>
    <lineage>
        <taxon>Eukaryota</taxon>
        <taxon>Fungi</taxon>
        <taxon>Dikarya</taxon>
        <taxon>Ascomycota</taxon>
        <taxon>Pezizomycotina</taxon>
        <taxon>Sordariomycetes</taxon>
        <taxon>Hypocreomycetidae</taxon>
        <taxon>Hypocreales</taxon>
        <taxon>Clavicipitaceae</taxon>
        <taxon>Metarhizium</taxon>
    </lineage>
</organism>
<dbReference type="Pfam" id="PF13279">
    <property type="entry name" value="4HBT_2"/>
    <property type="match status" value="1"/>
</dbReference>
<proteinExistence type="predicted"/>
<evidence type="ECO:0000313" key="3">
    <source>
        <dbReference type="Proteomes" id="UP000764110"/>
    </source>
</evidence>
<dbReference type="Gene3D" id="3.10.129.10">
    <property type="entry name" value="Hotdog Thioesterase"/>
    <property type="match status" value="1"/>
</dbReference>
<dbReference type="InterPro" id="IPR029069">
    <property type="entry name" value="HotDog_dom_sf"/>
</dbReference>
<reference evidence="2 3" key="1">
    <citation type="submission" date="2020-07" db="EMBL/GenBank/DDBJ databases">
        <title>Metarhizium humberi genome.</title>
        <authorList>
            <person name="Lysoe E."/>
        </authorList>
    </citation>
    <scope>NUCLEOTIDE SEQUENCE [LARGE SCALE GENOMIC DNA]</scope>
    <source>
        <strain evidence="2 3">ESALQ1638</strain>
    </source>
</reference>
<dbReference type="AlphaFoldDB" id="A0A9P8M5N4"/>
<sequence length="307" mass="34623">MLNARAILERHGFAKVLRAANGFLFTDLSLLPHATFADASINSCLSKPFISFIYSLIKVFFRLKLTLGTYCILSYLAPAFTMADDTAKPTSARLADSSYHSPYTRAGAPRPHPNTDPYAALRGRALSTLEAMGFDPNTMIEHGVLWAEHQDPFGHVMQGQYMSFLGACFWRVMESYDEFLSKKECDDMIQAKTVIPVVRRYELDIRRQVKYPDSLIAAYRQDRIEPTRNNGTTVLFSLKQQAIVAQVRGSTTYIDAKTGRPVDIRTLGGCFPALYEGFTKKSERANQLKEKWDKEHPKSSKTTQAKI</sequence>
<feature type="region of interest" description="Disordered" evidence="1">
    <location>
        <begin position="286"/>
        <end position="307"/>
    </location>
</feature>